<proteinExistence type="predicted"/>
<dbReference type="SUPFAM" id="SSF101148">
    <property type="entry name" value="Plant invertase/pectin methylesterase inhibitor"/>
    <property type="match status" value="2"/>
</dbReference>
<dbReference type="InterPro" id="IPR006501">
    <property type="entry name" value="Pectinesterase_inhib_dom"/>
</dbReference>
<protein>
    <recommendedName>
        <fullName evidence="3">Pectinesterase inhibitor domain-containing protein</fullName>
    </recommendedName>
</protein>
<dbReference type="GO" id="GO:0004857">
    <property type="term" value="F:enzyme inhibitor activity"/>
    <property type="evidence" value="ECO:0007669"/>
    <property type="project" value="InterPro"/>
</dbReference>
<dbReference type="InterPro" id="IPR051955">
    <property type="entry name" value="PME_Inhibitor"/>
</dbReference>
<organism evidence="4 5">
    <name type="scientific">Leersia perrieri</name>
    <dbReference type="NCBI Taxonomy" id="77586"/>
    <lineage>
        <taxon>Eukaryota</taxon>
        <taxon>Viridiplantae</taxon>
        <taxon>Streptophyta</taxon>
        <taxon>Embryophyta</taxon>
        <taxon>Tracheophyta</taxon>
        <taxon>Spermatophyta</taxon>
        <taxon>Magnoliopsida</taxon>
        <taxon>Liliopsida</taxon>
        <taxon>Poales</taxon>
        <taxon>Poaceae</taxon>
        <taxon>BOP clade</taxon>
        <taxon>Oryzoideae</taxon>
        <taxon>Oryzeae</taxon>
        <taxon>Oryzinae</taxon>
        <taxon>Leersia</taxon>
    </lineage>
</organism>
<dbReference type="Proteomes" id="UP000032180">
    <property type="component" value="Chromosome 10"/>
</dbReference>
<sequence length="413" mass="42146">MALPTRAISLLSLFLLFIAATSTTTPIDAAGGQPPSPSPATSSTFVRSRCATTRYPDICYDYLLPYASKFKTSHIKLAITACDVAAARLRAFSGRIKDLLQHTGSGAPRVEAALKDCKSTISAAEDLARESSSELGQLDTAAGGGGVSSREARLHVSNVKTWLSAAITNEVTCSDGFEEAGEAAAASPEGKEVVAGVASVMQHTSIALALVNAVAVAEATAPCSTTESASSSAFLRSRCATTRYPDVCYDSLLPYASEFKTSHVKLAVAAADVAAAHLRAFSAKIKDLLLHTGGGREDAALHDCASTISAAANLARRSSAELTRLDAATAEAESSSSTSAGGGGSSRLARWQVSNAKTWLSAAMTNEGTCSDGFDDAGAAATASPAGKEVAAGVAIVTQHTSNALALVNGIPV</sequence>
<feature type="domain" description="Pectinesterase inhibitor" evidence="3">
    <location>
        <begin position="41"/>
        <end position="210"/>
    </location>
</feature>
<dbReference type="HOGENOM" id="CLU_666264_0_0_1"/>
<keyword evidence="1 2" id="KW-0732">Signal</keyword>
<dbReference type="eggNOG" id="ENOG502QPI3">
    <property type="taxonomic scope" value="Eukaryota"/>
</dbReference>
<evidence type="ECO:0000313" key="4">
    <source>
        <dbReference type="EnsemblPlants" id="LPERR10G03290.1"/>
    </source>
</evidence>
<reference evidence="5" key="2">
    <citation type="submission" date="2013-12" db="EMBL/GenBank/DDBJ databases">
        <authorList>
            <person name="Yu Y."/>
            <person name="Lee S."/>
            <person name="de Baynast K."/>
            <person name="Wissotski M."/>
            <person name="Liu L."/>
            <person name="Talag J."/>
            <person name="Goicoechea J."/>
            <person name="Angelova A."/>
            <person name="Jetty R."/>
            <person name="Kudrna D."/>
            <person name="Golser W."/>
            <person name="Rivera L."/>
            <person name="Zhang J."/>
            <person name="Wing R."/>
        </authorList>
    </citation>
    <scope>NUCLEOTIDE SEQUENCE</scope>
</reference>
<dbReference type="PANTHER" id="PTHR31080:SF64">
    <property type="entry name" value="PLANT INVERTASE_PECTIN METHYLESTERASE INHIBITOR SUPERFAMILY PROTEIN"/>
    <property type="match status" value="1"/>
</dbReference>
<accession>A0A0D9XIB6</accession>
<evidence type="ECO:0000256" key="1">
    <source>
        <dbReference type="ARBA" id="ARBA00022729"/>
    </source>
</evidence>
<dbReference type="Gene3D" id="1.20.140.40">
    <property type="entry name" value="Invertase/pectin methylesterase inhibitor family protein"/>
    <property type="match status" value="2"/>
</dbReference>
<dbReference type="InterPro" id="IPR035513">
    <property type="entry name" value="Invertase/methylesterase_inhib"/>
</dbReference>
<dbReference type="Pfam" id="PF04043">
    <property type="entry name" value="PMEI"/>
    <property type="match status" value="2"/>
</dbReference>
<evidence type="ECO:0000259" key="3">
    <source>
        <dbReference type="SMART" id="SM00856"/>
    </source>
</evidence>
<evidence type="ECO:0000256" key="2">
    <source>
        <dbReference type="SAM" id="SignalP"/>
    </source>
</evidence>
<dbReference type="CDD" id="cd15798">
    <property type="entry name" value="PMEI-like_3"/>
    <property type="match status" value="2"/>
</dbReference>
<feature type="chain" id="PRO_5002349930" description="Pectinesterase inhibitor domain-containing protein" evidence="2">
    <location>
        <begin position="24"/>
        <end position="413"/>
    </location>
</feature>
<feature type="domain" description="Pectinesterase inhibitor" evidence="3">
    <location>
        <begin position="230"/>
        <end position="407"/>
    </location>
</feature>
<feature type="signal peptide" evidence="2">
    <location>
        <begin position="1"/>
        <end position="23"/>
    </location>
</feature>
<name>A0A0D9XIB6_9ORYZ</name>
<reference evidence="4" key="3">
    <citation type="submission" date="2015-04" db="UniProtKB">
        <authorList>
            <consortium name="EnsemblPlants"/>
        </authorList>
    </citation>
    <scope>IDENTIFICATION</scope>
</reference>
<dbReference type="EnsemblPlants" id="LPERR10G03290.1">
    <property type="protein sequence ID" value="LPERR10G03290.1"/>
    <property type="gene ID" value="LPERR10G03290"/>
</dbReference>
<dbReference type="STRING" id="77586.A0A0D9XIB6"/>
<dbReference type="PANTHER" id="PTHR31080">
    <property type="entry name" value="PECTINESTERASE INHIBITOR-LIKE"/>
    <property type="match status" value="1"/>
</dbReference>
<dbReference type="Gramene" id="LPERR10G03290.1">
    <property type="protein sequence ID" value="LPERR10G03290.1"/>
    <property type="gene ID" value="LPERR10G03290"/>
</dbReference>
<dbReference type="AlphaFoldDB" id="A0A0D9XIB6"/>
<dbReference type="SMART" id="SM00856">
    <property type="entry name" value="PMEI"/>
    <property type="match status" value="2"/>
</dbReference>
<reference evidence="4 5" key="1">
    <citation type="submission" date="2012-08" db="EMBL/GenBank/DDBJ databases">
        <title>Oryza genome evolution.</title>
        <authorList>
            <person name="Wing R.A."/>
        </authorList>
    </citation>
    <scope>NUCLEOTIDE SEQUENCE</scope>
</reference>
<dbReference type="NCBIfam" id="TIGR01614">
    <property type="entry name" value="PME_inhib"/>
    <property type="match status" value="2"/>
</dbReference>
<evidence type="ECO:0000313" key="5">
    <source>
        <dbReference type="Proteomes" id="UP000032180"/>
    </source>
</evidence>
<keyword evidence="5" id="KW-1185">Reference proteome</keyword>